<proteinExistence type="inferred from homology"/>
<organism evidence="12">
    <name type="scientific">uncultured Desulfobacteraceae bacterium</name>
    <dbReference type="NCBI Taxonomy" id="218296"/>
    <lineage>
        <taxon>Bacteria</taxon>
        <taxon>Pseudomonadati</taxon>
        <taxon>Thermodesulfobacteriota</taxon>
        <taxon>Desulfobacteria</taxon>
        <taxon>Desulfobacterales</taxon>
        <taxon>Desulfobacteraceae</taxon>
        <taxon>environmental samples</taxon>
    </lineage>
</organism>
<dbReference type="NCBIfam" id="NF000908">
    <property type="entry name" value="PRK00089.1"/>
    <property type="match status" value="1"/>
</dbReference>
<dbReference type="InterPro" id="IPR005662">
    <property type="entry name" value="GTPase_Era-like"/>
</dbReference>
<keyword evidence="7" id="KW-1003">Cell membrane</keyword>
<dbReference type="NCBIfam" id="TIGR00436">
    <property type="entry name" value="era"/>
    <property type="match status" value="1"/>
</dbReference>
<evidence type="ECO:0000259" key="11">
    <source>
        <dbReference type="PROSITE" id="PS51713"/>
    </source>
</evidence>
<dbReference type="InterPro" id="IPR004044">
    <property type="entry name" value="KH_dom_type_2"/>
</dbReference>
<feature type="region of interest" description="G3" evidence="8">
    <location>
        <begin position="70"/>
        <end position="73"/>
    </location>
</feature>
<dbReference type="SUPFAM" id="SSF54814">
    <property type="entry name" value="Prokaryotic type KH domain (KH-domain type II)"/>
    <property type="match status" value="1"/>
</dbReference>
<evidence type="ECO:0000256" key="7">
    <source>
        <dbReference type="HAMAP-Rule" id="MF_00367"/>
    </source>
</evidence>
<dbReference type="GO" id="GO:0005525">
    <property type="term" value="F:GTP binding"/>
    <property type="evidence" value="ECO:0007669"/>
    <property type="project" value="UniProtKB-UniRule"/>
</dbReference>
<evidence type="ECO:0000256" key="5">
    <source>
        <dbReference type="ARBA" id="ARBA00022884"/>
    </source>
</evidence>
<dbReference type="InterPro" id="IPR027417">
    <property type="entry name" value="P-loop_NTPase"/>
</dbReference>
<protein>
    <recommendedName>
        <fullName evidence="2 7">GTPase Era</fullName>
    </recommendedName>
</protein>
<dbReference type="GO" id="GO:0005886">
    <property type="term" value="C:plasma membrane"/>
    <property type="evidence" value="ECO:0007669"/>
    <property type="project" value="UniProtKB-SubCell"/>
</dbReference>
<dbReference type="PROSITE" id="PS50823">
    <property type="entry name" value="KH_TYPE_2"/>
    <property type="match status" value="1"/>
</dbReference>
<feature type="region of interest" description="G5" evidence="8">
    <location>
        <begin position="161"/>
        <end position="163"/>
    </location>
</feature>
<dbReference type="EMBL" id="CAACVI010000023">
    <property type="protein sequence ID" value="VEN74401.1"/>
    <property type="molecule type" value="Genomic_DNA"/>
</dbReference>
<keyword evidence="5 7" id="KW-0694">RNA-binding</keyword>
<evidence type="ECO:0000259" key="10">
    <source>
        <dbReference type="PROSITE" id="PS50823"/>
    </source>
</evidence>
<evidence type="ECO:0000256" key="9">
    <source>
        <dbReference type="RuleBase" id="RU003761"/>
    </source>
</evidence>
<keyword evidence="7" id="KW-0699">rRNA-binding</keyword>
<dbReference type="NCBIfam" id="TIGR00231">
    <property type="entry name" value="small_GTP"/>
    <property type="match status" value="1"/>
</dbReference>
<dbReference type="InterPro" id="IPR030388">
    <property type="entry name" value="G_ERA_dom"/>
</dbReference>
<feature type="binding site" evidence="7">
    <location>
        <begin position="132"/>
        <end position="135"/>
    </location>
    <ligand>
        <name>GTP</name>
        <dbReference type="ChEBI" id="CHEBI:37565"/>
    </ligand>
</feature>
<dbReference type="FunFam" id="3.30.300.20:FF:000003">
    <property type="entry name" value="GTPase Era"/>
    <property type="match status" value="1"/>
</dbReference>
<dbReference type="GO" id="GO:0070181">
    <property type="term" value="F:small ribosomal subunit rRNA binding"/>
    <property type="evidence" value="ECO:0007669"/>
    <property type="project" value="UniProtKB-UniRule"/>
</dbReference>
<dbReference type="PANTHER" id="PTHR42698:SF1">
    <property type="entry name" value="GTPASE ERA, MITOCHONDRIAL"/>
    <property type="match status" value="1"/>
</dbReference>
<evidence type="ECO:0000256" key="6">
    <source>
        <dbReference type="ARBA" id="ARBA00023134"/>
    </source>
</evidence>
<dbReference type="Gene3D" id="3.40.50.300">
    <property type="entry name" value="P-loop containing nucleotide triphosphate hydrolases"/>
    <property type="match status" value="1"/>
</dbReference>
<accession>A0A484HM83</accession>
<dbReference type="GO" id="GO:0000028">
    <property type="term" value="P:ribosomal small subunit assembly"/>
    <property type="evidence" value="ECO:0007669"/>
    <property type="project" value="TreeGrafter"/>
</dbReference>
<keyword evidence="7" id="KW-0963">Cytoplasm</keyword>
<dbReference type="Gene3D" id="3.30.300.20">
    <property type="match status" value="1"/>
</dbReference>
<dbReference type="GO" id="GO:0005829">
    <property type="term" value="C:cytosol"/>
    <property type="evidence" value="ECO:0007669"/>
    <property type="project" value="TreeGrafter"/>
</dbReference>
<keyword evidence="4 7" id="KW-0547">Nucleotide-binding</keyword>
<dbReference type="PROSITE" id="PS51713">
    <property type="entry name" value="G_ERA"/>
    <property type="match status" value="1"/>
</dbReference>
<evidence type="ECO:0000256" key="2">
    <source>
        <dbReference type="ARBA" id="ARBA00020484"/>
    </source>
</evidence>
<comment type="function">
    <text evidence="7">An essential GTPase that binds both GDP and GTP, with rapid nucleotide exchange. Plays a role in 16S rRNA processing and 30S ribosomal subunit biogenesis and possibly also in cell cycle regulation and energy metabolism.</text>
</comment>
<name>A0A484HM83_9BACT</name>
<evidence type="ECO:0000313" key="12">
    <source>
        <dbReference type="EMBL" id="VEN74401.1"/>
    </source>
</evidence>
<feature type="region of interest" description="G4" evidence="8">
    <location>
        <begin position="132"/>
        <end position="135"/>
    </location>
</feature>
<comment type="subunit">
    <text evidence="7">Monomer.</text>
</comment>
<evidence type="ECO:0000256" key="3">
    <source>
        <dbReference type="ARBA" id="ARBA00022517"/>
    </source>
</evidence>
<dbReference type="InterPro" id="IPR009019">
    <property type="entry name" value="KH_sf_prok-type"/>
</dbReference>
<dbReference type="CDD" id="cd22534">
    <property type="entry name" value="KH-II_Era"/>
    <property type="match status" value="1"/>
</dbReference>
<reference evidence="12" key="1">
    <citation type="submission" date="2019-01" db="EMBL/GenBank/DDBJ databases">
        <authorList>
            <consortium name="Genoscope - CEA"/>
            <person name="William W."/>
        </authorList>
    </citation>
    <scope>NUCLEOTIDE SEQUENCE</scope>
    <source>
        <strain evidence="12">CR-1</strain>
    </source>
</reference>
<dbReference type="InterPro" id="IPR006073">
    <property type="entry name" value="GTP-bd"/>
</dbReference>
<gene>
    <name evidence="7 12" type="primary">era</name>
    <name evidence="12" type="ORF">EPICR_30338</name>
</gene>
<comment type="subcellular location">
    <subcellularLocation>
        <location evidence="7">Cytoplasm</location>
    </subcellularLocation>
    <subcellularLocation>
        <location evidence="7">Cell membrane</location>
        <topology evidence="7">Peripheral membrane protein</topology>
    </subcellularLocation>
</comment>
<comment type="similarity">
    <text evidence="1 7 8 9">Belongs to the TRAFAC class TrmE-Era-EngA-EngB-Septin-like GTPase superfamily. Era GTPase family.</text>
</comment>
<feature type="binding site" evidence="7">
    <location>
        <begin position="23"/>
        <end position="30"/>
    </location>
    <ligand>
        <name>GTP</name>
        <dbReference type="ChEBI" id="CHEBI:37565"/>
    </ligand>
</feature>
<dbReference type="HAMAP" id="MF_00367">
    <property type="entry name" value="GTPase_Era"/>
    <property type="match status" value="1"/>
</dbReference>
<feature type="domain" description="KH type-2" evidence="10">
    <location>
        <begin position="213"/>
        <end position="289"/>
    </location>
</feature>
<evidence type="ECO:0000256" key="4">
    <source>
        <dbReference type="ARBA" id="ARBA00022741"/>
    </source>
</evidence>
<dbReference type="Pfam" id="PF07650">
    <property type="entry name" value="KH_2"/>
    <property type="match status" value="1"/>
</dbReference>
<dbReference type="PANTHER" id="PTHR42698">
    <property type="entry name" value="GTPASE ERA"/>
    <property type="match status" value="1"/>
</dbReference>
<keyword evidence="6 7" id="KW-0342">GTP-binding</keyword>
<dbReference type="Pfam" id="PF01926">
    <property type="entry name" value="MMR_HSR1"/>
    <property type="match status" value="1"/>
</dbReference>
<feature type="binding site" evidence="7">
    <location>
        <begin position="70"/>
        <end position="74"/>
    </location>
    <ligand>
        <name>GTP</name>
        <dbReference type="ChEBI" id="CHEBI:37565"/>
    </ligand>
</feature>
<feature type="domain" description="Era-type G" evidence="11">
    <location>
        <begin position="15"/>
        <end position="182"/>
    </location>
</feature>
<sequence length="303" mass="33689">MSQKSKKDAPEKKLKSGFVVIAGAPNAGKSTFLNRVLGQKISITSRKPQTTRDRILGVARRPGSQVVFIDTPGVHRATRALNVKIVAEAVSAMSDVDMALMLADVSAPDPESEGLLTKNLKAGGKPVVLALNKMDRLKKPELASRVETWRRGDFFKAVLPISARHGDGVEELLQIIEDMLPEGPAYFPEETLTDKSERFMAAEIIREKVFRLTGKEIPYSTAVTVESFKREKKLTRIEACVHVEHDSQKGIIIGKKGAKLKQIGSDARKDLERMAGQKVFLKLFVRVEKNWSRDPKAMRRLGY</sequence>
<dbReference type="InterPro" id="IPR005225">
    <property type="entry name" value="Small_GTP-bd"/>
</dbReference>
<dbReference type="CDD" id="cd04163">
    <property type="entry name" value="Era"/>
    <property type="match status" value="1"/>
</dbReference>
<evidence type="ECO:0000256" key="1">
    <source>
        <dbReference type="ARBA" id="ARBA00007921"/>
    </source>
</evidence>
<evidence type="ECO:0000256" key="8">
    <source>
        <dbReference type="PROSITE-ProRule" id="PRU01050"/>
    </source>
</evidence>
<keyword evidence="3 7" id="KW-0690">Ribosome biogenesis</keyword>
<keyword evidence="7" id="KW-0472">Membrane</keyword>
<dbReference type="GO" id="GO:0003924">
    <property type="term" value="F:GTPase activity"/>
    <property type="evidence" value="ECO:0007669"/>
    <property type="project" value="UniProtKB-UniRule"/>
</dbReference>
<dbReference type="SUPFAM" id="SSF52540">
    <property type="entry name" value="P-loop containing nucleoside triphosphate hydrolases"/>
    <property type="match status" value="1"/>
</dbReference>
<feature type="region of interest" description="G2" evidence="8">
    <location>
        <begin position="49"/>
        <end position="53"/>
    </location>
</feature>
<dbReference type="AlphaFoldDB" id="A0A484HM83"/>
<dbReference type="GO" id="GO:0043024">
    <property type="term" value="F:ribosomal small subunit binding"/>
    <property type="evidence" value="ECO:0007669"/>
    <property type="project" value="TreeGrafter"/>
</dbReference>
<dbReference type="InterPro" id="IPR015946">
    <property type="entry name" value="KH_dom-like_a/b"/>
</dbReference>
<feature type="region of interest" description="G1" evidence="8">
    <location>
        <begin position="23"/>
        <end position="30"/>
    </location>
</feature>